<dbReference type="Proteomes" id="UP000799750">
    <property type="component" value="Unassembled WGS sequence"/>
</dbReference>
<dbReference type="PANTHER" id="PTHR43857">
    <property type="entry name" value="BLR7761 PROTEIN"/>
    <property type="match status" value="1"/>
</dbReference>
<dbReference type="Gene3D" id="3.30.1330.40">
    <property type="entry name" value="RutC-like"/>
    <property type="match status" value="1"/>
</dbReference>
<dbReference type="PANTHER" id="PTHR43857:SF1">
    <property type="entry name" value="YJGH FAMILY PROTEIN"/>
    <property type="match status" value="1"/>
</dbReference>
<accession>A0A6A6QK09</accession>
<evidence type="ECO:0000313" key="1">
    <source>
        <dbReference type="EMBL" id="KAF2492439.1"/>
    </source>
</evidence>
<gene>
    <name evidence="1" type="ORF">BU16DRAFT_620810</name>
</gene>
<keyword evidence="2" id="KW-1185">Reference proteome</keyword>
<evidence type="ECO:0000313" key="2">
    <source>
        <dbReference type="Proteomes" id="UP000799750"/>
    </source>
</evidence>
<organism evidence="1 2">
    <name type="scientific">Lophium mytilinum</name>
    <dbReference type="NCBI Taxonomy" id="390894"/>
    <lineage>
        <taxon>Eukaryota</taxon>
        <taxon>Fungi</taxon>
        <taxon>Dikarya</taxon>
        <taxon>Ascomycota</taxon>
        <taxon>Pezizomycotina</taxon>
        <taxon>Dothideomycetes</taxon>
        <taxon>Pleosporomycetidae</taxon>
        <taxon>Mytilinidiales</taxon>
        <taxon>Mytilinidiaceae</taxon>
        <taxon>Lophium</taxon>
    </lineage>
</organism>
<sequence>MTVKAQDPPSFNKQHPLYASFTSVPLSPTATLITVAGQVAEDPETGETPSDLSAQVDLCLRRLKIILDHAGAGKADITRFMYYVAQGGVDQVEAAKGKGAAIKLVGGKVGEWLEGNRPASCFLRVFGMSDERFLCEFECMAVVTKGT</sequence>
<dbReference type="EMBL" id="MU004194">
    <property type="protein sequence ID" value="KAF2492439.1"/>
    <property type="molecule type" value="Genomic_DNA"/>
</dbReference>
<proteinExistence type="predicted"/>
<dbReference type="SUPFAM" id="SSF55298">
    <property type="entry name" value="YjgF-like"/>
    <property type="match status" value="1"/>
</dbReference>
<reference evidence="1" key="1">
    <citation type="journal article" date="2020" name="Stud. Mycol.">
        <title>101 Dothideomycetes genomes: a test case for predicting lifestyles and emergence of pathogens.</title>
        <authorList>
            <person name="Haridas S."/>
            <person name="Albert R."/>
            <person name="Binder M."/>
            <person name="Bloem J."/>
            <person name="Labutti K."/>
            <person name="Salamov A."/>
            <person name="Andreopoulos B."/>
            <person name="Baker S."/>
            <person name="Barry K."/>
            <person name="Bills G."/>
            <person name="Bluhm B."/>
            <person name="Cannon C."/>
            <person name="Castanera R."/>
            <person name="Culley D."/>
            <person name="Daum C."/>
            <person name="Ezra D."/>
            <person name="Gonzalez J."/>
            <person name="Henrissat B."/>
            <person name="Kuo A."/>
            <person name="Liang C."/>
            <person name="Lipzen A."/>
            <person name="Lutzoni F."/>
            <person name="Magnuson J."/>
            <person name="Mondo S."/>
            <person name="Nolan M."/>
            <person name="Ohm R."/>
            <person name="Pangilinan J."/>
            <person name="Park H.-J."/>
            <person name="Ramirez L."/>
            <person name="Alfaro M."/>
            <person name="Sun H."/>
            <person name="Tritt A."/>
            <person name="Yoshinaga Y."/>
            <person name="Zwiers L.-H."/>
            <person name="Turgeon B."/>
            <person name="Goodwin S."/>
            <person name="Spatafora J."/>
            <person name="Crous P."/>
            <person name="Grigoriev I."/>
        </authorList>
    </citation>
    <scope>NUCLEOTIDE SEQUENCE</scope>
    <source>
        <strain evidence="1">CBS 269.34</strain>
    </source>
</reference>
<name>A0A6A6QK09_9PEZI</name>
<dbReference type="OrthoDB" id="309640at2759"/>
<dbReference type="Pfam" id="PF01042">
    <property type="entry name" value="Ribonuc_L-PSP"/>
    <property type="match status" value="1"/>
</dbReference>
<protein>
    <recommendedName>
        <fullName evidence="3">YjgF-like protein</fullName>
    </recommendedName>
</protein>
<dbReference type="InterPro" id="IPR035959">
    <property type="entry name" value="RutC-like_sf"/>
</dbReference>
<evidence type="ECO:0008006" key="3">
    <source>
        <dbReference type="Google" id="ProtNLM"/>
    </source>
</evidence>
<dbReference type="InterPro" id="IPR006175">
    <property type="entry name" value="YjgF/YER057c/UK114"/>
</dbReference>
<dbReference type="AlphaFoldDB" id="A0A6A6QK09"/>